<evidence type="ECO:0000256" key="1">
    <source>
        <dbReference type="SAM" id="Phobius"/>
    </source>
</evidence>
<name>A0A6J5WDE2_PRUAR</name>
<evidence type="ECO:0000313" key="2">
    <source>
        <dbReference type="EMBL" id="CAB4267375.1"/>
    </source>
</evidence>
<keyword evidence="1" id="KW-0812">Transmembrane</keyword>
<dbReference type="AlphaFoldDB" id="A0A6J5WDE2"/>
<evidence type="ECO:0000313" key="5">
    <source>
        <dbReference type="Proteomes" id="UP000507245"/>
    </source>
</evidence>
<keyword evidence="5" id="KW-1185">Reference proteome</keyword>
<proteinExistence type="predicted"/>
<sequence>MSVYNFTESNIVLISSDEKHHSRSLTALAIDWTVSCMRQRVRVGEKQQVEESVVKKGSYVSRSEAGRPKIKAAFLSPNTSYRLALFFFVPLLISLHALLPT</sequence>
<keyword evidence="1" id="KW-1133">Transmembrane helix</keyword>
<feature type="transmembrane region" description="Helical" evidence="1">
    <location>
        <begin position="81"/>
        <end position="99"/>
    </location>
</feature>
<accession>A0A6J5WDE2</accession>
<evidence type="ECO:0000313" key="4">
    <source>
        <dbReference type="Proteomes" id="UP000507222"/>
    </source>
</evidence>
<reference evidence="3 4" key="2">
    <citation type="submission" date="2020-05" db="EMBL/GenBank/DDBJ databases">
        <authorList>
            <person name="Campoy J."/>
            <person name="Schneeberger K."/>
            <person name="Spophaly S."/>
        </authorList>
    </citation>
    <scope>NUCLEOTIDE SEQUENCE [LARGE SCALE GENOMIC DNA]</scope>
    <source>
        <strain evidence="3">PruArmRojPasFocal</strain>
    </source>
</reference>
<keyword evidence="1" id="KW-0472">Membrane</keyword>
<protein>
    <submittedName>
        <fullName evidence="3">Uncharacterized protein</fullName>
    </submittedName>
</protein>
<organism evidence="3 5">
    <name type="scientific">Prunus armeniaca</name>
    <name type="common">Apricot</name>
    <name type="synonym">Armeniaca vulgaris</name>
    <dbReference type="NCBI Taxonomy" id="36596"/>
    <lineage>
        <taxon>Eukaryota</taxon>
        <taxon>Viridiplantae</taxon>
        <taxon>Streptophyta</taxon>
        <taxon>Embryophyta</taxon>
        <taxon>Tracheophyta</taxon>
        <taxon>Spermatophyta</taxon>
        <taxon>Magnoliopsida</taxon>
        <taxon>eudicotyledons</taxon>
        <taxon>Gunneridae</taxon>
        <taxon>Pentapetalae</taxon>
        <taxon>rosids</taxon>
        <taxon>fabids</taxon>
        <taxon>Rosales</taxon>
        <taxon>Rosaceae</taxon>
        <taxon>Amygdaloideae</taxon>
        <taxon>Amygdaleae</taxon>
        <taxon>Prunus</taxon>
    </lineage>
</organism>
<dbReference type="Proteomes" id="UP000507222">
    <property type="component" value="Unassembled WGS sequence"/>
</dbReference>
<evidence type="ECO:0000313" key="3">
    <source>
        <dbReference type="EMBL" id="CAB4297867.1"/>
    </source>
</evidence>
<reference evidence="5" key="1">
    <citation type="journal article" date="2020" name="Genome Biol.">
        <title>Gamete binning: chromosome-level and haplotype-resolved genome assembly enabled by high-throughput single-cell sequencing of gamete genomes.</title>
        <authorList>
            <person name="Campoy J.A."/>
            <person name="Sun H."/>
            <person name="Goel M."/>
            <person name="Jiao W.-B."/>
            <person name="Folz-Donahue K."/>
            <person name="Wang N."/>
            <person name="Rubio M."/>
            <person name="Liu C."/>
            <person name="Kukat C."/>
            <person name="Ruiz D."/>
            <person name="Huettel B."/>
            <person name="Schneeberger K."/>
        </authorList>
    </citation>
    <scope>NUCLEOTIDE SEQUENCE [LARGE SCALE GENOMIC DNA]</scope>
    <source>
        <strain evidence="5">cv. Rojo Pasion</strain>
    </source>
</reference>
<dbReference type="Proteomes" id="UP000507245">
    <property type="component" value="Unassembled WGS sequence"/>
</dbReference>
<dbReference type="EMBL" id="CAEKKB010000001">
    <property type="protein sequence ID" value="CAB4297867.1"/>
    <property type="molecule type" value="Genomic_DNA"/>
</dbReference>
<dbReference type="EMBL" id="CAEKDK010000001">
    <property type="protein sequence ID" value="CAB4267375.1"/>
    <property type="molecule type" value="Genomic_DNA"/>
</dbReference>
<gene>
    <name evidence="2" type="ORF">CURHAP_LOCUS10039</name>
    <name evidence="3" type="ORF">ORAREDHAP_LOCUS9907</name>
</gene>